<feature type="signal peptide" evidence="1">
    <location>
        <begin position="1"/>
        <end position="19"/>
    </location>
</feature>
<name>A0ABS9V3D8_9BACT</name>
<keyword evidence="1" id="KW-0732">Signal</keyword>
<keyword evidence="4" id="KW-1185">Reference proteome</keyword>
<dbReference type="InterPro" id="IPR037682">
    <property type="entry name" value="TonB_C"/>
</dbReference>
<accession>A0ABS9V3D8</accession>
<evidence type="ECO:0000313" key="3">
    <source>
        <dbReference type="EMBL" id="MCH7410930.1"/>
    </source>
</evidence>
<dbReference type="Pfam" id="PF03544">
    <property type="entry name" value="TonB_C"/>
    <property type="match status" value="1"/>
</dbReference>
<organism evidence="3 4">
    <name type="scientific">Belliella filtrata</name>
    <dbReference type="NCBI Taxonomy" id="2923435"/>
    <lineage>
        <taxon>Bacteria</taxon>
        <taxon>Pseudomonadati</taxon>
        <taxon>Bacteroidota</taxon>
        <taxon>Cytophagia</taxon>
        <taxon>Cytophagales</taxon>
        <taxon>Cyclobacteriaceae</taxon>
        <taxon>Belliella</taxon>
    </lineage>
</organism>
<evidence type="ECO:0000256" key="1">
    <source>
        <dbReference type="SAM" id="SignalP"/>
    </source>
</evidence>
<reference evidence="3" key="1">
    <citation type="submission" date="2022-03" db="EMBL/GenBank/DDBJ databases">
        <title>De novo assembled genomes of Belliella spp. (Cyclobacteriaceae) strains.</title>
        <authorList>
            <person name="Szabo A."/>
            <person name="Korponai K."/>
            <person name="Felfoldi T."/>
        </authorList>
    </citation>
    <scope>NUCLEOTIDE SEQUENCE</scope>
    <source>
        <strain evidence="3">DSM 111904</strain>
    </source>
</reference>
<dbReference type="Gene3D" id="3.30.1150.10">
    <property type="match status" value="1"/>
</dbReference>
<gene>
    <name evidence="3" type="ORF">MM239_16090</name>
</gene>
<dbReference type="RefSeq" id="WP_241349288.1">
    <property type="nucleotide sequence ID" value="NZ_JAKZGP010000051.1"/>
</dbReference>
<comment type="caution">
    <text evidence="3">The sequence shown here is derived from an EMBL/GenBank/DDBJ whole genome shotgun (WGS) entry which is preliminary data.</text>
</comment>
<proteinExistence type="predicted"/>
<feature type="chain" id="PRO_5045051418" evidence="1">
    <location>
        <begin position="20"/>
        <end position="249"/>
    </location>
</feature>
<feature type="domain" description="TonB C-terminal" evidence="2">
    <location>
        <begin position="168"/>
        <end position="248"/>
    </location>
</feature>
<dbReference type="SUPFAM" id="SSF74653">
    <property type="entry name" value="TolA/TonB C-terminal domain"/>
    <property type="match status" value="1"/>
</dbReference>
<sequence length="249" mass="28355">MKKVIFKVLLLLVSIGSFAQERIITPLNDHYYPLSQGGGEHVFNRVESKSSDGYMIYRIFTLDNILIKVNRSSYLQVDGELVHFEEEKSYNSSGALNFVRLDFKSSKSTQVKILVDEDVVSEIQCVNQNDCSGFLVLPDGEELAIDRDIFKPSFTDAGVFDVWLSKVLTYPIVSRRLGVQGDVWVGAEIDENGDLIQFKIMNKNEVHDSLIDEVNRVLRKYKDGFIPAKNLKGEAIQAWMYFPVKFRLG</sequence>
<evidence type="ECO:0000259" key="2">
    <source>
        <dbReference type="Pfam" id="PF03544"/>
    </source>
</evidence>
<protein>
    <submittedName>
        <fullName evidence="3">Energy transducer TonB</fullName>
    </submittedName>
</protein>
<dbReference type="Proteomes" id="UP001165489">
    <property type="component" value="Unassembled WGS sequence"/>
</dbReference>
<evidence type="ECO:0000313" key="4">
    <source>
        <dbReference type="Proteomes" id="UP001165489"/>
    </source>
</evidence>
<dbReference type="EMBL" id="JAKZGP010000051">
    <property type="protein sequence ID" value="MCH7410930.1"/>
    <property type="molecule type" value="Genomic_DNA"/>
</dbReference>